<evidence type="ECO:0000313" key="2">
    <source>
        <dbReference type="Proteomes" id="UP000045285"/>
    </source>
</evidence>
<protein>
    <submittedName>
        <fullName evidence="1">Uncharacterized protein</fullName>
    </submittedName>
</protein>
<name>A0A090E595_MESPL</name>
<keyword evidence="2" id="KW-1185">Reference proteome</keyword>
<organism evidence="1 2">
    <name type="scientific">Mesorhizobium plurifarium</name>
    <dbReference type="NCBI Taxonomy" id="69974"/>
    <lineage>
        <taxon>Bacteria</taxon>
        <taxon>Pseudomonadati</taxon>
        <taxon>Pseudomonadota</taxon>
        <taxon>Alphaproteobacteria</taxon>
        <taxon>Hyphomicrobiales</taxon>
        <taxon>Phyllobacteriaceae</taxon>
        <taxon>Mesorhizobium</taxon>
    </lineage>
</organism>
<proteinExistence type="predicted"/>
<dbReference type="Proteomes" id="UP000045285">
    <property type="component" value="Unassembled WGS sequence"/>
</dbReference>
<reference evidence="2" key="1">
    <citation type="submission" date="2014-08" db="EMBL/GenBank/DDBJ databases">
        <authorList>
            <person name="Moulin L."/>
        </authorList>
    </citation>
    <scope>NUCLEOTIDE SEQUENCE [LARGE SCALE GENOMIC DNA]</scope>
</reference>
<sequence length="212" mass="22841">MRHSSVLQLEGAVFGGFAGSQLFAEHCPFFGKALAIAINDGVDALTLPGIACDQGRETFQHRQEVAGHFVERLQRLGHGDMIGVELPDPRLDHFGLRRVQAIAGRIVPALCRRLHHRPVAGDCIAQDILPVIVRGEPAFGNDLPDAPGRDAEHRSKLLLAYGVGFGVELHAASEEAEVCFSIGQKCARSARSAPASCADLIVRNLIGGWVER</sequence>
<dbReference type="EMBL" id="CCMZ01000033">
    <property type="protein sequence ID" value="CDX22113.1"/>
    <property type="molecule type" value="Genomic_DNA"/>
</dbReference>
<accession>A0A090E595</accession>
<evidence type="ECO:0000313" key="1">
    <source>
        <dbReference type="EMBL" id="CDX22113.1"/>
    </source>
</evidence>
<dbReference type="AlphaFoldDB" id="A0A090E595"/>
<gene>
    <name evidence="1" type="ORF">MPL3356_390152</name>
</gene>